<sequence>MPLSRFSFSSLISWYSNQLDRRPLLTKIISSALIAASGDIICQVIDNGSTTAAYWYRTGRFFLIGAFWVAPATHVWYGFLSTRLLAGAATPKRILQRLLIDQFGAAPIFCPTFMGLLWLLEGQQPSVVVTELIDATPTLLISNWTLWFPAMAVMFSVVPLKFQVLYSNCVGLIWSVYLSYASTRLTTRLKQSSDSATATPSSLSSS</sequence>
<feature type="transmembrane region" description="Helical" evidence="6">
    <location>
        <begin position="165"/>
        <end position="183"/>
    </location>
</feature>
<keyword evidence="8" id="KW-1185">Reference proteome</keyword>
<keyword evidence="3 6" id="KW-0812">Transmembrane</keyword>
<dbReference type="PANTHER" id="PTHR11266">
    <property type="entry name" value="PEROXISOMAL MEMBRANE PROTEIN 2, PXMP2 MPV17"/>
    <property type="match status" value="1"/>
</dbReference>
<evidence type="ECO:0000256" key="1">
    <source>
        <dbReference type="ARBA" id="ARBA00004141"/>
    </source>
</evidence>
<dbReference type="OrthoDB" id="430207at2759"/>
<evidence type="ECO:0000256" key="4">
    <source>
        <dbReference type="ARBA" id="ARBA00022989"/>
    </source>
</evidence>
<name>A0A1E7FML2_9STRA</name>
<evidence type="ECO:0000313" key="7">
    <source>
        <dbReference type="EMBL" id="OEU19401.1"/>
    </source>
</evidence>
<evidence type="ECO:0000256" key="6">
    <source>
        <dbReference type="RuleBase" id="RU363053"/>
    </source>
</evidence>
<protein>
    <submittedName>
        <fullName evidence="7">Uncharacterized protein</fullName>
    </submittedName>
</protein>
<feature type="transmembrane region" description="Helical" evidence="6">
    <location>
        <begin position="61"/>
        <end position="86"/>
    </location>
</feature>
<evidence type="ECO:0000256" key="3">
    <source>
        <dbReference type="ARBA" id="ARBA00022692"/>
    </source>
</evidence>
<dbReference type="KEGG" id="fcy:FRACYDRAFT_181818"/>
<evidence type="ECO:0000313" key="8">
    <source>
        <dbReference type="Proteomes" id="UP000095751"/>
    </source>
</evidence>
<dbReference type="AlphaFoldDB" id="A0A1E7FML2"/>
<comment type="similarity">
    <text evidence="2 6">Belongs to the peroxisomal membrane protein PXMP2/4 family.</text>
</comment>
<accession>A0A1E7FML2</accession>
<dbReference type="Proteomes" id="UP000095751">
    <property type="component" value="Unassembled WGS sequence"/>
</dbReference>
<dbReference type="GO" id="GO:0016020">
    <property type="term" value="C:membrane"/>
    <property type="evidence" value="ECO:0007669"/>
    <property type="project" value="UniProtKB-SubCell"/>
</dbReference>
<dbReference type="GO" id="GO:0005737">
    <property type="term" value="C:cytoplasm"/>
    <property type="evidence" value="ECO:0007669"/>
    <property type="project" value="TreeGrafter"/>
</dbReference>
<gene>
    <name evidence="7" type="ORF">FRACYDRAFT_181818</name>
</gene>
<proteinExistence type="inferred from homology"/>
<evidence type="ECO:0000256" key="2">
    <source>
        <dbReference type="ARBA" id="ARBA00006824"/>
    </source>
</evidence>
<feature type="transmembrane region" description="Helical" evidence="6">
    <location>
        <begin position="98"/>
        <end position="120"/>
    </location>
</feature>
<dbReference type="EMBL" id="KV784355">
    <property type="protein sequence ID" value="OEU19401.1"/>
    <property type="molecule type" value="Genomic_DNA"/>
</dbReference>
<reference evidence="7 8" key="1">
    <citation type="submission" date="2016-09" db="EMBL/GenBank/DDBJ databases">
        <title>Extensive genetic diversity and differential bi-allelic expression allows diatom success in the polar Southern Ocean.</title>
        <authorList>
            <consortium name="DOE Joint Genome Institute"/>
            <person name="Mock T."/>
            <person name="Otillar R.P."/>
            <person name="Strauss J."/>
            <person name="Dupont C."/>
            <person name="Frickenhaus S."/>
            <person name="Maumus F."/>
            <person name="Mcmullan M."/>
            <person name="Sanges R."/>
            <person name="Schmutz J."/>
            <person name="Toseland A."/>
            <person name="Valas R."/>
            <person name="Veluchamy A."/>
            <person name="Ward B.J."/>
            <person name="Allen A."/>
            <person name="Barry K."/>
            <person name="Falciatore A."/>
            <person name="Ferrante M."/>
            <person name="Fortunato A.E."/>
            <person name="Gloeckner G."/>
            <person name="Gruber A."/>
            <person name="Hipkin R."/>
            <person name="Janech M."/>
            <person name="Kroth P."/>
            <person name="Leese F."/>
            <person name="Lindquist E."/>
            <person name="Lyon B.R."/>
            <person name="Martin J."/>
            <person name="Mayer C."/>
            <person name="Parker M."/>
            <person name="Quesneville H."/>
            <person name="Raymond J."/>
            <person name="Uhlig C."/>
            <person name="Valentin K.U."/>
            <person name="Worden A.Z."/>
            <person name="Armbrust E.V."/>
            <person name="Bowler C."/>
            <person name="Green B."/>
            <person name="Moulton V."/>
            <person name="Van Oosterhout C."/>
            <person name="Grigoriev I."/>
        </authorList>
    </citation>
    <scope>NUCLEOTIDE SEQUENCE [LARGE SCALE GENOMIC DNA]</scope>
    <source>
        <strain evidence="7 8">CCMP1102</strain>
    </source>
</reference>
<dbReference type="InterPro" id="IPR007248">
    <property type="entry name" value="Mpv17_PMP22"/>
</dbReference>
<dbReference type="Pfam" id="PF04117">
    <property type="entry name" value="Mpv17_PMP22"/>
    <property type="match status" value="1"/>
</dbReference>
<evidence type="ECO:0000256" key="5">
    <source>
        <dbReference type="ARBA" id="ARBA00023136"/>
    </source>
</evidence>
<comment type="subcellular location">
    <subcellularLocation>
        <location evidence="1">Membrane</location>
        <topology evidence="1">Multi-pass membrane protein</topology>
    </subcellularLocation>
</comment>
<organism evidence="7 8">
    <name type="scientific">Fragilariopsis cylindrus CCMP1102</name>
    <dbReference type="NCBI Taxonomy" id="635003"/>
    <lineage>
        <taxon>Eukaryota</taxon>
        <taxon>Sar</taxon>
        <taxon>Stramenopiles</taxon>
        <taxon>Ochrophyta</taxon>
        <taxon>Bacillariophyta</taxon>
        <taxon>Bacillariophyceae</taxon>
        <taxon>Bacillariophycidae</taxon>
        <taxon>Bacillariales</taxon>
        <taxon>Bacillariaceae</taxon>
        <taxon>Fragilariopsis</taxon>
    </lineage>
</organism>
<keyword evidence="4 6" id="KW-1133">Transmembrane helix</keyword>
<dbReference type="InParanoid" id="A0A1E7FML2"/>
<keyword evidence="5 6" id="KW-0472">Membrane</keyword>